<dbReference type="EMBL" id="CABVQN010000003">
    <property type="protein sequence ID" value="VWC75699.1"/>
    <property type="molecule type" value="Genomic_DNA"/>
</dbReference>
<evidence type="ECO:0000313" key="1">
    <source>
        <dbReference type="EMBL" id="VWC75699.1"/>
    </source>
</evidence>
<accession>A0A6P2UXY5</accession>
<name>A0A6P2UXY5_BURL3</name>
<sequence>MAQTLWSCERGFPMLSYDNLQTLQFLSRCNLFQP</sequence>
<protein>
    <submittedName>
        <fullName evidence="1">Uncharacterized protein</fullName>
    </submittedName>
</protein>
<reference evidence="1 2" key="1">
    <citation type="submission" date="2019-09" db="EMBL/GenBank/DDBJ databases">
        <authorList>
            <person name="Depoorter E."/>
        </authorList>
    </citation>
    <scope>NUCLEOTIDE SEQUENCE [LARGE SCALE GENOMIC DNA]</scope>
    <source>
        <strain evidence="1">R-39750</strain>
    </source>
</reference>
<gene>
    <name evidence="1" type="ORF">BLA39750_00853</name>
</gene>
<proteinExistence type="predicted"/>
<evidence type="ECO:0000313" key="2">
    <source>
        <dbReference type="Proteomes" id="UP000494110"/>
    </source>
</evidence>
<organism evidence="1 2">
    <name type="scientific">Burkholderia lata (strain ATCC 17760 / DSM 23089 / LMG 22485 / NCIMB 9086 / R18194 / 383)</name>
    <dbReference type="NCBI Taxonomy" id="482957"/>
    <lineage>
        <taxon>Bacteria</taxon>
        <taxon>Pseudomonadati</taxon>
        <taxon>Pseudomonadota</taxon>
        <taxon>Betaproteobacteria</taxon>
        <taxon>Burkholderiales</taxon>
        <taxon>Burkholderiaceae</taxon>
        <taxon>Burkholderia</taxon>
        <taxon>Burkholderia cepacia complex</taxon>
    </lineage>
</organism>
<dbReference type="Proteomes" id="UP000494110">
    <property type="component" value="Unassembled WGS sequence"/>
</dbReference>
<dbReference type="AlphaFoldDB" id="A0A6P2UXY5"/>